<sequence length="731" mass="83503">MGLCHVTIVPKTHSDSLQGVHIRTSTVITYVRSQISPRITNYGVFRKNGGRTSREREKQISQLTLSSRESTKLSTTNTPDFFDDYSDGDDVNCENSDFQEGEHVTVVSHPLNNQISRNSSFVSLSEGNNMPSIENEGISLNTENWITRREETVKRIDQFVEQERVILIRAPPFTGKTALCILLEEYYRKRGIPVIQVCFLGVEDLPFEEFWVNETGKSWKYWLNPKHGERVIILDETHHIFDGQQYEAFWLRIKSLCRQGSLGRDTIKVIAFSTGGRLATLAQSPVDFQQKYGFGLVRCTESELIELVDAFNNFNAKKKIFVSKKIARHIMDFTAGHLGLIRWILNGIDNYFSYRGTNYKTTTDSEIMSYFTSPDFIEHVKAHRGAPLYKFNKEEGEVIDKLLLKDELRIHSTGPNPAVTALLKAGVLFYIDDKGPEFILREGRVGFVSPVARLLSFFHRCVSTKNPLEEGFTLQDLVREALARLNSQALTHSFCRSKDGVRLLERVWQMEFYRAIYSCLPDDMHISPDVGKIFAVDGAVDFYISEPQWAIELLIDGSDLKRHHERFQDGGTYSSIPIKSFLLIDIRETKTVVKSYPNTWHITPNKDFTIFSVTDGSNLTDGSNSFDVAVRQTTIPRKREETDDWERIRKRQNRQEVVENLEKLVDFLTKREKYLRERGANDEANEVQRQLDQVAGELTQTLYDAVSSSGGGVSSTSSFSSMSVGRSNFRN</sequence>
<keyword evidence="1" id="KW-0175">Coiled coil</keyword>
<feature type="region of interest" description="Disordered" evidence="2">
    <location>
        <begin position="706"/>
        <end position="731"/>
    </location>
</feature>
<name>A0A9N9G432_9GLOM</name>
<protein>
    <submittedName>
        <fullName evidence="3">11424_t:CDS:1</fullName>
    </submittedName>
</protein>
<dbReference type="EMBL" id="CAJVPL010001619">
    <property type="protein sequence ID" value="CAG8580136.1"/>
    <property type="molecule type" value="Genomic_DNA"/>
</dbReference>
<evidence type="ECO:0000256" key="1">
    <source>
        <dbReference type="SAM" id="Coils"/>
    </source>
</evidence>
<feature type="region of interest" description="Disordered" evidence="2">
    <location>
        <begin position="46"/>
        <end position="78"/>
    </location>
</feature>
<evidence type="ECO:0000313" key="3">
    <source>
        <dbReference type="EMBL" id="CAG8580136.1"/>
    </source>
</evidence>
<dbReference type="SUPFAM" id="SSF52540">
    <property type="entry name" value="P-loop containing nucleoside triphosphate hydrolases"/>
    <property type="match status" value="1"/>
</dbReference>
<evidence type="ECO:0000313" key="4">
    <source>
        <dbReference type="Proteomes" id="UP000789831"/>
    </source>
</evidence>
<dbReference type="InterPro" id="IPR027417">
    <property type="entry name" value="P-loop_NTPase"/>
</dbReference>
<keyword evidence="4" id="KW-1185">Reference proteome</keyword>
<reference evidence="3" key="1">
    <citation type="submission" date="2021-06" db="EMBL/GenBank/DDBJ databases">
        <authorList>
            <person name="Kallberg Y."/>
            <person name="Tangrot J."/>
            <person name="Rosling A."/>
        </authorList>
    </citation>
    <scope>NUCLEOTIDE SEQUENCE</scope>
    <source>
        <strain evidence="3">MT106</strain>
    </source>
</reference>
<dbReference type="Proteomes" id="UP000789831">
    <property type="component" value="Unassembled WGS sequence"/>
</dbReference>
<gene>
    <name evidence="3" type="ORF">AGERDE_LOCUS8079</name>
</gene>
<accession>A0A9N9G432</accession>
<feature type="compositionally biased region" description="Polar residues" evidence="2">
    <location>
        <begin position="60"/>
        <end position="78"/>
    </location>
</feature>
<comment type="caution">
    <text evidence="3">The sequence shown here is derived from an EMBL/GenBank/DDBJ whole genome shotgun (WGS) entry which is preliminary data.</text>
</comment>
<dbReference type="AlphaFoldDB" id="A0A9N9G432"/>
<dbReference type="OrthoDB" id="2364732at2759"/>
<organism evidence="3 4">
    <name type="scientific">Ambispora gerdemannii</name>
    <dbReference type="NCBI Taxonomy" id="144530"/>
    <lineage>
        <taxon>Eukaryota</taxon>
        <taxon>Fungi</taxon>
        <taxon>Fungi incertae sedis</taxon>
        <taxon>Mucoromycota</taxon>
        <taxon>Glomeromycotina</taxon>
        <taxon>Glomeromycetes</taxon>
        <taxon>Archaeosporales</taxon>
        <taxon>Ambisporaceae</taxon>
        <taxon>Ambispora</taxon>
    </lineage>
</organism>
<evidence type="ECO:0000256" key="2">
    <source>
        <dbReference type="SAM" id="MobiDB-lite"/>
    </source>
</evidence>
<proteinExistence type="predicted"/>
<feature type="compositionally biased region" description="Low complexity" evidence="2">
    <location>
        <begin position="714"/>
        <end position="731"/>
    </location>
</feature>
<feature type="coiled-coil region" evidence="1">
    <location>
        <begin position="651"/>
        <end position="678"/>
    </location>
</feature>